<feature type="site" description="Transition state stabilizer" evidence="9">
    <location>
        <position position="241"/>
    </location>
</feature>
<feature type="binding site" evidence="9">
    <location>
        <begin position="208"/>
        <end position="212"/>
    </location>
    <ligand>
        <name>ATP</name>
        <dbReference type="ChEBI" id="CHEBI:30616"/>
    </ligand>
</feature>
<dbReference type="AlphaFoldDB" id="A0A160PKF4"/>
<evidence type="ECO:0000256" key="4">
    <source>
        <dbReference type="ARBA" id="ARBA00022723"/>
    </source>
</evidence>
<dbReference type="GO" id="GO:0008776">
    <property type="term" value="F:acetate kinase activity"/>
    <property type="evidence" value="ECO:0007669"/>
    <property type="project" value="UniProtKB-UniRule"/>
</dbReference>
<dbReference type="UniPathway" id="UPA00340">
    <property type="reaction ID" value="UER00458"/>
</dbReference>
<dbReference type="InterPro" id="IPR043129">
    <property type="entry name" value="ATPase_NBD"/>
</dbReference>
<evidence type="ECO:0000256" key="6">
    <source>
        <dbReference type="ARBA" id="ARBA00022777"/>
    </source>
</evidence>
<dbReference type="InterPro" id="IPR004372">
    <property type="entry name" value="Ac/propionate_kinase"/>
</dbReference>
<gene>
    <name evidence="9 11" type="primary">ackA</name>
    <name evidence="11" type="ORF">MPPM_5522</name>
</gene>
<dbReference type="PROSITE" id="PS01076">
    <property type="entry name" value="ACETATE_KINASE_2"/>
    <property type="match status" value="1"/>
</dbReference>
<dbReference type="PRINTS" id="PR00471">
    <property type="entry name" value="ACETATEKNASE"/>
</dbReference>
<feature type="binding site" evidence="9">
    <location>
        <begin position="328"/>
        <end position="332"/>
    </location>
    <ligand>
        <name>ATP</name>
        <dbReference type="ChEBI" id="CHEBI:30616"/>
    </ligand>
</feature>
<dbReference type="SUPFAM" id="SSF53067">
    <property type="entry name" value="Actin-like ATPase domain"/>
    <property type="match status" value="2"/>
</dbReference>
<dbReference type="NCBIfam" id="TIGR00016">
    <property type="entry name" value="ackA"/>
    <property type="match status" value="1"/>
</dbReference>
<keyword evidence="11" id="KW-0614">Plasmid</keyword>
<keyword evidence="3 9" id="KW-0808">Transferase</keyword>
<dbReference type="InterPro" id="IPR023865">
    <property type="entry name" value="Aliphatic_acid_kinase_CS"/>
</dbReference>
<geneLocation type="plasmid" evidence="12">
    <name>pmppm02 dna</name>
</geneLocation>
<dbReference type="PIRSF" id="PIRSF000722">
    <property type="entry name" value="Acetate_prop_kin"/>
    <property type="match status" value="1"/>
</dbReference>
<sequence length="391" mass="42795">MSRSIALTLNAGSSSLKFAVYDIARGEPEELATGLIERIGDRPRIKMKAGGELFESRDLDARETDAPTSTLDIVLTFLQEHLGELNVTAVGHRVVHGGPHYAVPVLVTRAMLDELRALSSFAPLHQPHNIAGIEAALTAFPEAIQVACFDTAFHRHQPKVNDVFALPREYYDKGVRRYGFHGLSYEYIAGELKRIAPLLYDGRVVVAHLGNGASMCAMLGGRSIASTMGFTALDGLPMGTRCGQIDPGVVFYLVQQEGKTIDEVRELFYSKSGLLGLSGLSNDMRTLEAAATPEAMEAIDYFVFRIRRELGGLAAALGGIDALVFCGGIGENSRYIRERVCEGLDWIGIELDRERNKANERRINGSFSRTHVLVIPTNEEIVIARAVKTFT</sequence>
<dbReference type="PROSITE" id="PS01075">
    <property type="entry name" value="ACETATE_KINASE_1"/>
    <property type="match status" value="1"/>
</dbReference>
<feature type="binding site" evidence="9">
    <location>
        <position position="10"/>
    </location>
    <ligand>
        <name>Mg(2+)</name>
        <dbReference type="ChEBI" id="CHEBI:18420"/>
    </ligand>
</feature>
<dbReference type="GO" id="GO:0000287">
    <property type="term" value="F:magnesium ion binding"/>
    <property type="evidence" value="ECO:0007669"/>
    <property type="project" value="UniProtKB-UniRule"/>
</dbReference>
<dbReference type="GO" id="GO:0005524">
    <property type="term" value="F:ATP binding"/>
    <property type="evidence" value="ECO:0007669"/>
    <property type="project" value="UniProtKB-KW"/>
</dbReference>
<dbReference type="GO" id="GO:0006083">
    <property type="term" value="P:acetate metabolic process"/>
    <property type="evidence" value="ECO:0007669"/>
    <property type="project" value="TreeGrafter"/>
</dbReference>
<dbReference type="OrthoDB" id="9802453at2"/>
<protein>
    <recommendedName>
        <fullName evidence="9">Acetate kinase</fullName>
        <ecNumber evidence="9">2.7.2.1</ecNumber>
    </recommendedName>
    <alternativeName>
        <fullName evidence="9">Acetokinase</fullName>
    </alternativeName>
</protein>
<dbReference type="EMBL" id="AP014811">
    <property type="protein sequence ID" value="BAU94127.1"/>
    <property type="molecule type" value="Genomic_DNA"/>
</dbReference>
<reference evidence="11 12" key="1">
    <citation type="journal article" date="2016" name="Genome Announc.">
        <title>Complete Genome Sequence of Methylobacterium populi P-1M, Isolated from Pink-Pigmented Household Biofilm.</title>
        <authorList>
            <person name="Morohoshi T."/>
            <person name="Ikeda T."/>
        </authorList>
    </citation>
    <scope>NUCLEOTIDE SEQUENCE [LARGE SCALE GENOMIC DNA]</scope>
    <source>
        <strain evidence="11 12">P-1M</strain>
        <plasmid evidence="12">Plasmid pmppm02 dna</plasmid>
    </source>
</reference>
<dbReference type="HAMAP" id="MF_00020">
    <property type="entry name" value="Acetate_kinase"/>
    <property type="match status" value="1"/>
</dbReference>
<name>A0A160PKF4_9HYPH</name>
<keyword evidence="2 9" id="KW-0963">Cytoplasm</keyword>
<evidence type="ECO:0000256" key="9">
    <source>
        <dbReference type="HAMAP-Rule" id="MF_00020"/>
    </source>
</evidence>
<comment type="cofactor">
    <cofactor evidence="9">
        <name>Mg(2+)</name>
        <dbReference type="ChEBI" id="CHEBI:18420"/>
    </cofactor>
    <cofactor evidence="9">
        <name>Mn(2+)</name>
        <dbReference type="ChEBI" id="CHEBI:29035"/>
    </cofactor>
    <text evidence="9">Mg(2+). Can also accept Mn(2+).</text>
</comment>
<evidence type="ECO:0000256" key="5">
    <source>
        <dbReference type="ARBA" id="ARBA00022741"/>
    </source>
</evidence>
<evidence type="ECO:0000313" key="12">
    <source>
        <dbReference type="Proteomes" id="UP000218288"/>
    </source>
</evidence>
<proteinExistence type="inferred from homology"/>
<comment type="subunit">
    <text evidence="9">Homodimer.</text>
</comment>
<keyword evidence="5 9" id="KW-0547">Nucleotide-binding</keyword>
<dbReference type="RefSeq" id="WP_012779271.1">
    <property type="nucleotide sequence ID" value="NZ_AP014811.1"/>
</dbReference>
<evidence type="ECO:0000256" key="2">
    <source>
        <dbReference type="ARBA" id="ARBA00022490"/>
    </source>
</evidence>
<evidence type="ECO:0000313" key="11">
    <source>
        <dbReference type="EMBL" id="BAU94127.1"/>
    </source>
</evidence>
<evidence type="ECO:0000256" key="10">
    <source>
        <dbReference type="RuleBase" id="RU003835"/>
    </source>
</evidence>
<dbReference type="InterPro" id="IPR000890">
    <property type="entry name" value="Aliphatic_acid_kin_short-chain"/>
</dbReference>
<feature type="active site" description="Proton donor/acceptor" evidence="9">
    <location>
        <position position="150"/>
    </location>
</feature>
<evidence type="ECO:0000256" key="7">
    <source>
        <dbReference type="ARBA" id="ARBA00022840"/>
    </source>
</evidence>
<dbReference type="GeneID" id="72992722"/>
<accession>A0A160PKF4</accession>
<dbReference type="Gene3D" id="3.30.420.40">
    <property type="match status" value="2"/>
</dbReference>
<dbReference type="PANTHER" id="PTHR21060:SF21">
    <property type="entry name" value="ACETATE KINASE"/>
    <property type="match status" value="1"/>
</dbReference>
<feature type="binding site" evidence="9">
    <location>
        <position position="379"/>
    </location>
    <ligand>
        <name>Mg(2+)</name>
        <dbReference type="ChEBI" id="CHEBI:18420"/>
    </ligand>
</feature>
<keyword evidence="8 9" id="KW-0460">Magnesium</keyword>
<evidence type="ECO:0000256" key="1">
    <source>
        <dbReference type="ARBA" id="ARBA00008748"/>
    </source>
</evidence>
<dbReference type="EC" id="2.7.2.1" evidence="9"/>
<comment type="function">
    <text evidence="9">Catalyzes the formation of acetyl phosphate from acetate and ATP. Can also catalyze the reverse reaction.</text>
</comment>
<feature type="site" description="Transition state stabilizer" evidence="9">
    <location>
        <position position="181"/>
    </location>
</feature>
<dbReference type="GO" id="GO:0005829">
    <property type="term" value="C:cytosol"/>
    <property type="evidence" value="ECO:0007669"/>
    <property type="project" value="TreeGrafter"/>
</dbReference>
<organism evidence="11 12">
    <name type="scientific">Methylorubrum populi</name>
    <dbReference type="NCBI Taxonomy" id="223967"/>
    <lineage>
        <taxon>Bacteria</taxon>
        <taxon>Pseudomonadati</taxon>
        <taxon>Pseudomonadota</taxon>
        <taxon>Alphaproteobacteria</taxon>
        <taxon>Hyphomicrobiales</taxon>
        <taxon>Methylobacteriaceae</taxon>
        <taxon>Methylorubrum</taxon>
    </lineage>
</organism>
<comment type="similarity">
    <text evidence="1 9 10">Belongs to the acetokinase family.</text>
</comment>
<keyword evidence="6 9" id="KW-0418">Kinase</keyword>
<comment type="catalytic activity">
    <reaction evidence="9">
        <text>acetate + ATP = acetyl phosphate + ADP</text>
        <dbReference type="Rhea" id="RHEA:11352"/>
        <dbReference type="ChEBI" id="CHEBI:22191"/>
        <dbReference type="ChEBI" id="CHEBI:30089"/>
        <dbReference type="ChEBI" id="CHEBI:30616"/>
        <dbReference type="ChEBI" id="CHEBI:456216"/>
        <dbReference type="EC" id="2.7.2.1"/>
    </reaction>
</comment>
<evidence type="ECO:0000256" key="8">
    <source>
        <dbReference type="ARBA" id="ARBA00022842"/>
    </source>
</evidence>
<feature type="binding site" evidence="9">
    <location>
        <position position="93"/>
    </location>
    <ligand>
        <name>substrate</name>
    </ligand>
</feature>
<dbReference type="Pfam" id="PF00871">
    <property type="entry name" value="Acetate_kinase"/>
    <property type="match status" value="1"/>
</dbReference>
<comment type="pathway">
    <text evidence="9">Metabolic intermediate biosynthesis; acetyl-CoA biosynthesis; acetyl-CoA from acetate: step 1/2.</text>
</comment>
<feature type="binding site" evidence="9">
    <location>
        <begin position="283"/>
        <end position="285"/>
    </location>
    <ligand>
        <name>ATP</name>
        <dbReference type="ChEBI" id="CHEBI:30616"/>
    </ligand>
</feature>
<dbReference type="PANTHER" id="PTHR21060">
    <property type="entry name" value="ACETATE KINASE"/>
    <property type="match status" value="1"/>
</dbReference>
<dbReference type="Proteomes" id="UP000218288">
    <property type="component" value="Plasmid pMPPM02"/>
</dbReference>
<evidence type="ECO:0000256" key="3">
    <source>
        <dbReference type="ARBA" id="ARBA00022679"/>
    </source>
</evidence>
<keyword evidence="7 9" id="KW-0067">ATP-binding</keyword>
<comment type="subcellular location">
    <subcellularLocation>
        <location evidence="9">Cytoplasm</location>
    </subcellularLocation>
</comment>
<dbReference type="GO" id="GO:0006085">
    <property type="term" value="P:acetyl-CoA biosynthetic process"/>
    <property type="evidence" value="ECO:0007669"/>
    <property type="project" value="UniProtKB-UniRule"/>
</dbReference>
<keyword evidence="4 9" id="KW-0479">Metal-binding</keyword>
<feature type="binding site" evidence="9">
    <location>
        <position position="17"/>
    </location>
    <ligand>
        <name>ATP</name>
        <dbReference type="ChEBI" id="CHEBI:30616"/>
    </ligand>
</feature>